<evidence type="ECO:0000256" key="1">
    <source>
        <dbReference type="ARBA" id="ARBA00008779"/>
    </source>
</evidence>
<dbReference type="CDD" id="cd16149">
    <property type="entry name" value="sulfatase_like"/>
    <property type="match status" value="1"/>
</dbReference>
<dbReference type="AlphaFoldDB" id="A0A559KGG0"/>
<evidence type="ECO:0000256" key="2">
    <source>
        <dbReference type="ARBA" id="ARBA00022723"/>
    </source>
</evidence>
<dbReference type="Pfam" id="PF00884">
    <property type="entry name" value="Sulfatase"/>
    <property type="match status" value="1"/>
</dbReference>
<sequence length="487" mass="54502">MENNRRKPNIVFILADDMGSWALGSSGNREIRTPHLDRLADQGIRFDHFFCTSPVCSPARASILTGRIPSQHGVHDWIRSGNVNRSGLSEEVRQQPMFADERIAIDYLAGQPTYTELLAEAGYACALSGKWHLGNNAVPRKGFERWFSIARGGCSYMKPDIVEHGEVQIVDGYVTDLITEHALQFLDELGGQDAPFYLSVHYTAPHSPWDRSEHPESYLSLYDDCPFDSVPELPLHPNQAQTAPHGEGERRKELLRGYYASITAMDDGIGQIIDRLEERGLREQTLIVFMGDNGMNMGHHGIWGKGNGTFPLNMYDTSVKVPAIFSHPGVIPTGRVREELLSQYDVFPTLLDYAGLSNPEQDRLPGRSFYDLLQGQAGAGRDDIVIYDEYGPVRMIRTREWKYVHRYPYGPHELYDLQDDPNEEVNRAGDPPCQMVLEALRLRLGEWFGQYAIPGKEGIAAPVTGFGQLNSLAPGITEGAAFKPLVK</sequence>
<dbReference type="GO" id="GO:0016740">
    <property type="term" value="F:transferase activity"/>
    <property type="evidence" value="ECO:0007669"/>
    <property type="project" value="UniProtKB-KW"/>
</dbReference>
<protein>
    <submittedName>
        <fullName evidence="6">Sulfatase-like hydrolase/transferase</fullName>
    </submittedName>
</protein>
<dbReference type="RefSeq" id="WP_144844101.1">
    <property type="nucleotide sequence ID" value="NZ_VNJI01000004.1"/>
</dbReference>
<dbReference type="PROSITE" id="PS00523">
    <property type="entry name" value="SULFATASE_1"/>
    <property type="match status" value="1"/>
</dbReference>
<comment type="similarity">
    <text evidence="1">Belongs to the sulfatase family.</text>
</comment>
<dbReference type="OrthoDB" id="9762324at2"/>
<dbReference type="InterPro" id="IPR050738">
    <property type="entry name" value="Sulfatase"/>
</dbReference>
<dbReference type="PANTHER" id="PTHR42693">
    <property type="entry name" value="ARYLSULFATASE FAMILY MEMBER"/>
    <property type="match status" value="1"/>
</dbReference>
<dbReference type="InterPro" id="IPR024607">
    <property type="entry name" value="Sulfatase_CS"/>
</dbReference>
<dbReference type="GO" id="GO:0004065">
    <property type="term" value="F:arylsulfatase activity"/>
    <property type="evidence" value="ECO:0007669"/>
    <property type="project" value="TreeGrafter"/>
</dbReference>
<keyword evidence="2" id="KW-0479">Metal-binding</keyword>
<keyword evidence="4" id="KW-0106">Calcium</keyword>
<keyword evidence="3 6" id="KW-0378">Hydrolase</keyword>
<keyword evidence="6" id="KW-0808">Transferase</keyword>
<dbReference type="PANTHER" id="PTHR42693:SF53">
    <property type="entry name" value="ENDO-4-O-SULFATASE"/>
    <property type="match status" value="1"/>
</dbReference>
<dbReference type="SUPFAM" id="SSF53649">
    <property type="entry name" value="Alkaline phosphatase-like"/>
    <property type="match status" value="1"/>
</dbReference>
<dbReference type="EMBL" id="VNJI01000004">
    <property type="protein sequence ID" value="TVY11212.1"/>
    <property type="molecule type" value="Genomic_DNA"/>
</dbReference>
<gene>
    <name evidence="6" type="ORF">FPZ49_05095</name>
</gene>
<keyword evidence="7" id="KW-1185">Reference proteome</keyword>
<comment type="caution">
    <text evidence="6">The sequence shown here is derived from an EMBL/GenBank/DDBJ whole genome shotgun (WGS) entry which is preliminary data.</text>
</comment>
<dbReference type="GO" id="GO:0046872">
    <property type="term" value="F:metal ion binding"/>
    <property type="evidence" value="ECO:0007669"/>
    <property type="project" value="UniProtKB-KW"/>
</dbReference>
<evidence type="ECO:0000256" key="3">
    <source>
        <dbReference type="ARBA" id="ARBA00022801"/>
    </source>
</evidence>
<accession>A0A559KGG0</accession>
<feature type="domain" description="Sulfatase N-terminal" evidence="5">
    <location>
        <begin position="8"/>
        <end position="355"/>
    </location>
</feature>
<dbReference type="InterPro" id="IPR017850">
    <property type="entry name" value="Alkaline_phosphatase_core_sf"/>
</dbReference>
<evidence type="ECO:0000313" key="6">
    <source>
        <dbReference type="EMBL" id="TVY11212.1"/>
    </source>
</evidence>
<proteinExistence type="inferred from homology"/>
<evidence type="ECO:0000313" key="7">
    <source>
        <dbReference type="Proteomes" id="UP000317036"/>
    </source>
</evidence>
<organism evidence="6 7">
    <name type="scientific">Paenibacillus cremeus</name>
    <dbReference type="NCBI Taxonomy" id="2163881"/>
    <lineage>
        <taxon>Bacteria</taxon>
        <taxon>Bacillati</taxon>
        <taxon>Bacillota</taxon>
        <taxon>Bacilli</taxon>
        <taxon>Bacillales</taxon>
        <taxon>Paenibacillaceae</taxon>
        <taxon>Paenibacillus</taxon>
    </lineage>
</organism>
<dbReference type="Proteomes" id="UP000317036">
    <property type="component" value="Unassembled WGS sequence"/>
</dbReference>
<evidence type="ECO:0000259" key="5">
    <source>
        <dbReference type="Pfam" id="PF00884"/>
    </source>
</evidence>
<dbReference type="InterPro" id="IPR000917">
    <property type="entry name" value="Sulfatase_N"/>
</dbReference>
<reference evidence="6 7" key="1">
    <citation type="submission" date="2019-07" db="EMBL/GenBank/DDBJ databases">
        <authorList>
            <person name="Kim J."/>
        </authorList>
    </citation>
    <scope>NUCLEOTIDE SEQUENCE [LARGE SCALE GENOMIC DNA]</scope>
    <source>
        <strain evidence="6 7">JC52</strain>
    </source>
</reference>
<name>A0A559KGG0_9BACL</name>
<dbReference type="Gene3D" id="3.40.720.10">
    <property type="entry name" value="Alkaline Phosphatase, subunit A"/>
    <property type="match status" value="1"/>
</dbReference>
<evidence type="ECO:0000256" key="4">
    <source>
        <dbReference type="ARBA" id="ARBA00022837"/>
    </source>
</evidence>